<evidence type="ECO:0000259" key="11">
    <source>
        <dbReference type="Pfam" id="PF02931"/>
    </source>
</evidence>
<dbReference type="GO" id="GO:0045211">
    <property type="term" value="C:postsynaptic membrane"/>
    <property type="evidence" value="ECO:0007669"/>
    <property type="project" value="InterPro"/>
</dbReference>
<evidence type="ECO:0000256" key="2">
    <source>
        <dbReference type="ARBA" id="ARBA00022475"/>
    </source>
</evidence>
<dbReference type="GO" id="GO:0022848">
    <property type="term" value="F:acetylcholine-gated monoatomic cation-selective channel activity"/>
    <property type="evidence" value="ECO:0007669"/>
    <property type="project" value="InterPro"/>
</dbReference>
<evidence type="ECO:0000256" key="6">
    <source>
        <dbReference type="ARBA" id="ARBA00023136"/>
    </source>
</evidence>
<feature type="domain" description="Neurotransmitter-gated ion-channel ligand-binding" evidence="11">
    <location>
        <begin position="33"/>
        <end position="83"/>
    </location>
</feature>
<dbReference type="InterPro" id="IPR006201">
    <property type="entry name" value="Neur_channel"/>
</dbReference>
<evidence type="ECO:0000313" key="13">
    <source>
        <dbReference type="Proteomes" id="UP000617340"/>
    </source>
</evidence>
<gene>
    <name evidence="12" type="ORF">HZH68_010958</name>
</gene>
<sequence>MFDRLLKTLLITFLIKTCRNRLTISYICFLFQDEKNQILTTNAWLKLSWNDYNLQWNQSDYGGVKDVHITPNKVWRPDILMYNR</sequence>
<evidence type="ECO:0000256" key="7">
    <source>
        <dbReference type="ARBA" id="ARBA00023170"/>
    </source>
</evidence>
<dbReference type="PRINTS" id="PR00254">
    <property type="entry name" value="NICOTINICR"/>
</dbReference>
<keyword evidence="13" id="KW-1185">Reference proteome</keyword>
<dbReference type="AlphaFoldDB" id="A0A834JWF0"/>
<keyword evidence="8" id="KW-1071">Ligand-gated ion channel</keyword>
<proteinExistence type="predicted"/>
<evidence type="ECO:0000256" key="9">
    <source>
        <dbReference type="ARBA" id="ARBA00023303"/>
    </source>
</evidence>
<dbReference type="Pfam" id="PF02931">
    <property type="entry name" value="Neur_chan_LBD"/>
    <property type="match status" value="1"/>
</dbReference>
<evidence type="ECO:0000256" key="4">
    <source>
        <dbReference type="ARBA" id="ARBA00023018"/>
    </source>
</evidence>
<dbReference type="InterPro" id="IPR006202">
    <property type="entry name" value="Neur_chan_lig-bd"/>
</dbReference>
<evidence type="ECO:0000256" key="5">
    <source>
        <dbReference type="ARBA" id="ARBA00023065"/>
    </source>
</evidence>
<keyword evidence="4" id="KW-0770">Synapse</keyword>
<name>A0A834JWF0_VESGE</name>
<dbReference type="GO" id="GO:0004888">
    <property type="term" value="F:transmembrane signaling receptor activity"/>
    <property type="evidence" value="ECO:0007669"/>
    <property type="project" value="InterPro"/>
</dbReference>
<evidence type="ECO:0000313" key="12">
    <source>
        <dbReference type="EMBL" id="KAF7394139.1"/>
    </source>
</evidence>
<keyword evidence="5" id="KW-0406">Ion transport</keyword>
<accession>A0A834JWF0</accession>
<evidence type="ECO:0000256" key="10">
    <source>
        <dbReference type="ARBA" id="ARBA00034099"/>
    </source>
</evidence>
<keyword evidence="2" id="KW-1003">Cell membrane</keyword>
<comment type="subcellular location">
    <subcellularLocation>
        <location evidence="10">Synaptic cell membrane</location>
        <topology evidence="10">Multi-pass membrane protein</topology>
    </subcellularLocation>
</comment>
<evidence type="ECO:0000256" key="1">
    <source>
        <dbReference type="ARBA" id="ARBA00022448"/>
    </source>
</evidence>
<keyword evidence="7" id="KW-0675">Receptor</keyword>
<dbReference type="InterPro" id="IPR002394">
    <property type="entry name" value="Nicotinic_acetylcholine_rcpt"/>
</dbReference>
<dbReference type="InterPro" id="IPR036734">
    <property type="entry name" value="Neur_chan_lig-bd_sf"/>
</dbReference>
<organism evidence="12 13">
    <name type="scientific">Vespula germanica</name>
    <name type="common">German yellow jacket</name>
    <name type="synonym">Paravespula germanica</name>
    <dbReference type="NCBI Taxonomy" id="30212"/>
    <lineage>
        <taxon>Eukaryota</taxon>
        <taxon>Metazoa</taxon>
        <taxon>Ecdysozoa</taxon>
        <taxon>Arthropoda</taxon>
        <taxon>Hexapoda</taxon>
        <taxon>Insecta</taxon>
        <taxon>Pterygota</taxon>
        <taxon>Neoptera</taxon>
        <taxon>Endopterygota</taxon>
        <taxon>Hymenoptera</taxon>
        <taxon>Apocrita</taxon>
        <taxon>Aculeata</taxon>
        <taxon>Vespoidea</taxon>
        <taxon>Vespidae</taxon>
        <taxon>Vespinae</taxon>
        <taxon>Vespula</taxon>
    </lineage>
</organism>
<dbReference type="Proteomes" id="UP000617340">
    <property type="component" value="Unassembled WGS sequence"/>
</dbReference>
<keyword evidence="1" id="KW-0813">Transport</keyword>
<dbReference type="PANTHER" id="PTHR18945">
    <property type="entry name" value="NEUROTRANSMITTER GATED ION CHANNEL"/>
    <property type="match status" value="1"/>
</dbReference>
<evidence type="ECO:0000256" key="3">
    <source>
        <dbReference type="ARBA" id="ARBA00022692"/>
    </source>
</evidence>
<dbReference type="SUPFAM" id="SSF63712">
    <property type="entry name" value="Nicotinic receptor ligand binding domain-like"/>
    <property type="match status" value="1"/>
</dbReference>
<dbReference type="EMBL" id="JACSDZ010000010">
    <property type="protein sequence ID" value="KAF7394139.1"/>
    <property type="molecule type" value="Genomic_DNA"/>
</dbReference>
<comment type="caution">
    <text evidence="12">The sequence shown here is derived from an EMBL/GenBank/DDBJ whole genome shotgun (WGS) entry which is preliminary data.</text>
</comment>
<keyword evidence="6" id="KW-0472">Membrane</keyword>
<protein>
    <recommendedName>
        <fullName evidence="11">Neurotransmitter-gated ion-channel ligand-binding domain-containing protein</fullName>
    </recommendedName>
</protein>
<evidence type="ECO:0000256" key="8">
    <source>
        <dbReference type="ARBA" id="ARBA00023286"/>
    </source>
</evidence>
<reference evidence="12" key="1">
    <citation type="journal article" date="2020" name="G3 (Bethesda)">
        <title>High-Quality Assemblies for Three Invasive Social Wasps from the &lt;i&gt;Vespula&lt;/i&gt; Genus.</title>
        <authorList>
            <person name="Harrop T.W.R."/>
            <person name="Guhlin J."/>
            <person name="McLaughlin G.M."/>
            <person name="Permina E."/>
            <person name="Stockwell P."/>
            <person name="Gilligan J."/>
            <person name="Le Lec M.F."/>
            <person name="Gruber M.A.M."/>
            <person name="Quinn O."/>
            <person name="Lovegrove M."/>
            <person name="Duncan E.J."/>
            <person name="Remnant E.J."/>
            <person name="Van Eeckhoven J."/>
            <person name="Graham B."/>
            <person name="Knapp R.A."/>
            <person name="Langford K.W."/>
            <person name="Kronenberg Z."/>
            <person name="Press M.O."/>
            <person name="Eacker S.M."/>
            <person name="Wilson-Rankin E.E."/>
            <person name="Purcell J."/>
            <person name="Lester P.J."/>
            <person name="Dearden P.K."/>
        </authorList>
    </citation>
    <scope>NUCLEOTIDE SEQUENCE</scope>
    <source>
        <strain evidence="12">Linc-1</strain>
    </source>
</reference>
<keyword evidence="9" id="KW-0407">Ion channel</keyword>
<keyword evidence="3" id="KW-0812">Transmembrane</keyword>
<dbReference type="Gene3D" id="2.70.170.10">
    <property type="entry name" value="Neurotransmitter-gated ion-channel ligand-binding domain"/>
    <property type="match status" value="1"/>
</dbReference>